<comment type="pathway">
    <text evidence="1 11">Glycerolipid metabolism; triacylglycerol biosynthesis.</text>
</comment>
<dbReference type="RefSeq" id="WP_157354674.1">
    <property type="nucleotide sequence ID" value="NZ_WRPP01000001.1"/>
</dbReference>
<dbReference type="GO" id="GO:0019432">
    <property type="term" value="P:triglyceride biosynthetic process"/>
    <property type="evidence" value="ECO:0007669"/>
    <property type="project" value="UniProtKB-UniPathway"/>
</dbReference>
<evidence type="ECO:0000256" key="1">
    <source>
        <dbReference type="ARBA" id="ARBA00004771"/>
    </source>
</evidence>
<keyword evidence="5 11" id="KW-0444">Lipid biosynthesis</keyword>
<evidence type="ECO:0000259" key="13">
    <source>
        <dbReference type="Pfam" id="PF06974"/>
    </source>
</evidence>
<name>A0A7K1UP05_9NOCA</name>
<dbReference type="EMBL" id="WRPP01000001">
    <property type="protein sequence ID" value="MVU75899.1"/>
    <property type="molecule type" value="Genomic_DNA"/>
</dbReference>
<comment type="catalytic activity">
    <reaction evidence="10 11">
        <text>an acyl-CoA + a 1,2-diacyl-sn-glycerol = a triacyl-sn-glycerol + CoA</text>
        <dbReference type="Rhea" id="RHEA:10868"/>
        <dbReference type="ChEBI" id="CHEBI:17815"/>
        <dbReference type="ChEBI" id="CHEBI:57287"/>
        <dbReference type="ChEBI" id="CHEBI:58342"/>
        <dbReference type="ChEBI" id="CHEBI:64615"/>
        <dbReference type="EC" id="2.3.1.20"/>
    </reaction>
</comment>
<evidence type="ECO:0000256" key="4">
    <source>
        <dbReference type="ARBA" id="ARBA00013244"/>
    </source>
</evidence>
<keyword evidence="6 11" id="KW-0808">Transferase</keyword>
<evidence type="ECO:0000259" key="12">
    <source>
        <dbReference type="Pfam" id="PF03007"/>
    </source>
</evidence>
<accession>A0A7K1UP05</accession>
<evidence type="ECO:0000256" key="6">
    <source>
        <dbReference type="ARBA" id="ARBA00022679"/>
    </source>
</evidence>
<dbReference type="PANTHER" id="PTHR31650:SF1">
    <property type="entry name" value="WAX ESTER SYNTHASE_DIACYLGLYCEROL ACYLTRANSFERASE 4-RELATED"/>
    <property type="match status" value="1"/>
</dbReference>
<dbReference type="SUPFAM" id="SSF52777">
    <property type="entry name" value="CoA-dependent acyltransferases"/>
    <property type="match status" value="2"/>
</dbReference>
<evidence type="ECO:0000313" key="15">
    <source>
        <dbReference type="Proteomes" id="UP000466794"/>
    </source>
</evidence>
<dbReference type="Proteomes" id="UP000466794">
    <property type="component" value="Unassembled WGS sequence"/>
</dbReference>
<dbReference type="GO" id="GO:0006071">
    <property type="term" value="P:glycerol metabolic process"/>
    <property type="evidence" value="ECO:0007669"/>
    <property type="project" value="UniProtKB-KW"/>
</dbReference>
<dbReference type="GO" id="GO:0051701">
    <property type="term" value="P:biological process involved in interaction with host"/>
    <property type="evidence" value="ECO:0007669"/>
    <property type="project" value="TreeGrafter"/>
</dbReference>
<dbReference type="Pfam" id="PF06974">
    <property type="entry name" value="WS_DGAT_C"/>
    <property type="match status" value="1"/>
</dbReference>
<comment type="pathway">
    <text evidence="2">Lipid metabolism.</text>
</comment>
<comment type="similarity">
    <text evidence="3 11">Belongs to the long-chain O-acyltransferase family.</text>
</comment>
<feature type="domain" description="O-acyltransferase WSD1-like N-terminal" evidence="12">
    <location>
        <begin position="6"/>
        <end position="269"/>
    </location>
</feature>
<dbReference type="PANTHER" id="PTHR31650">
    <property type="entry name" value="O-ACYLTRANSFERASE (WSD1-LIKE) FAMILY PROTEIN"/>
    <property type="match status" value="1"/>
</dbReference>
<dbReference type="UniPathway" id="UPA00282"/>
<dbReference type="InterPro" id="IPR023213">
    <property type="entry name" value="CAT-like_dom_sf"/>
</dbReference>
<keyword evidence="7 11" id="KW-0319">Glycerol metabolism</keyword>
<comment type="caution">
    <text evidence="14">The sequence shown here is derived from an EMBL/GenBank/DDBJ whole genome shotgun (WGS) entry which is preliminary data.</text>
</comment>
<evidence type="ECO:0000256" key="8">
    <source>
        <dbReference type="ARBA" id="ARBA00023098"/>
    </source>
</evidence>
<dbReference type="GO" id="GO:0001666">
    <property type="term" value="P:response to hypoxia"/>
    <property type="evidence" value="ECO:0007669"/>
    <property type="project" value="TreeGrafter"/>
</dbReference>
<proteinExistence type="inferred from homology"/>
<dbReference type="NCBIfam" id="TIGR02946">
    <property type="entry name" value="acyl_WS_DGAT"/>
    <property type="match status" value="1"/>
</dbReference>
<organism evidence="14 15">
    <name type="scientific">Nocardia terrae</name>
    <dbReference type="NCBI Taxonomy" id="2675851"/>
    <lineage>
        <taxon>Bacteria</taxon>
        <taxon>Bacillati</taxon>
        <taxon>Actinomycetota</taxon>
        <taxon>Actinomycetes</taxon>
        <taxon>Mycobacteriales</taxon>
        <taxon>Nocardiaceae</taxon>
        <taxon>Nocardia</taxon>
    </lineage>
</organism>
<dbReference type="GO" id="GO:0004144">
    <property type="term" value="F:diacylglycerol O-acyltransferase activity"/>
    <property type="evidence" value="ECO:0007669"/>
    <property type="project" value="UniProtKB-EC"/>
</dbReference>
<evidence type="ECO:0000256" key="9">
    <source>
        <dbReference type="ARBA" id="ARBA00023315"/>
    </source>
</evidence>
<keyword evidence="8 11" id="KW-0443">Lipid metabolism</keyword>
<dbReference type="Pfam" id="PF03007">
    <property type="entry name" value="WS_DGAT_cat"/>
    <property type="match status" value="1"/>
</dbReference>
<dbReference type="InterPro" id="IPR004255">
    <property type="entry name" value="O-acyltransferase_WSD1_N"/>
</dbReference>
<evidence type="ECO:0000313" key="14">
    <source>
        <dbReference type="EMBL" id="MVU75899.1"/>
    </source>
</evidence>
<keyword evidence="15" id="KW-1185">Reference proteome</keyword>
<dbReference type="InterPro" id="IPR009721">
    <property type="entry name" value="O-acyltransferase_WSD1_C"/>
</dbReference>
<dbReference type="Gene3D" id="3.30.559.10">
    <property type="entry name" value="Chloramphenicol acetyltransferase-like domain"/>
    <property type="match status" value="1"/>
</dbReference>
<evidence type="ECO:0000256" key="11">
    <source>
        <dbReference type="RuleBase" id="RU361241"/>
    </source>
</evidence>
<evidence type="ECO:0000256" key="7">
    <source>
        <dbReference type="ARBA" id="ARBA00022798"/>
    </source>
</evidence>
<dbReference type="InterPro" id="IPR045034">
    <property type="entry name" value="O-acyltransferase_WSD1-like"/>
</dbReference>
<reference evidence="14 15" key="1">
    <citation type="submission" date="2019-12" db="EMBL/GenBank/DDBJ databases">
        <title>Nocardia sp. nov. ET3-3 isolated from soil.</title>
        <authorList>
            <person name="Kanchanasin P."/>
            <person name="Tanasupawat S."/>
            <person name="Yuki M."/>
            <person name="Kudo T."/>
        </authorList>
    </citation>
    <scope>NUCLEOTIDE SEQUENCE [LARGE SCALE GENOMIC DNA]</scope>
    <source>
        <strain evidence="14 15">ET3-3</strain>
    </source>
</reference>
<sequence length="469" mass="51377">MTIKRLSATDGVWLSLESPDMPMHVAFLMEFTAPDGDAARFVRRWRAQVVAPIAVPQPWNLVPVGGPLTRLVALMREAAEVDPADHIRTWQLNRTGDRRELVELAARIHREQLDPTRPQWEIHLVEGLAADRFALILKVHHSLFDGASLMRLFIDTFSTDPADRDTPNLFTVGRANPDAPQQVRSAGRLRTLLATLRGVLELVRGIGAAGRDALRRARGRTPAQRAYQQPASIFDGPITGRRDLSLRRYDLGRFKRLAKAADCTINDIVLYLVGTALREYLSEHAELPDRTLTAGVPVDLREGDDDRVGTRAGMMFTALATDIADPAERLAAVRAAIRAAKQEMAGLPANTVIGYGLAVTLPWIMGLTWGRATTPASHPMGISNVPGPRNPLYWNGARLESLYPISLLMHGNPFNVTCVGYLDALHFGVLGAADKLPSMEYLTEGLDAALDELTALLLPAEERALPSAG</sequence>
<evidence type="ECO:0000256" key="10">
    <source>
        <dbReference type="ARBA" id="ARBA00048109"/>
    </source>
</evidence>
<evidence type="ECO:0000256" key="2">
    <source>
        <dbReference type="ARBA" id="ARBA00005189"/>
    </source>
</evidence>
<dbReference type="InterPro" id="IPR014292">
    <property type="entry name" value="Acyl_transf_WS/DGAT"/>
</dbReference>
<keyword evidence="9 11" id="KW-0012">Acyltransferase</keyword>
<evidence type="ECO:0000256" key="5">
    <source>
        <dbReference type="ARBA" id="ARBA00022516"/>
    </source>
</evidence>
<dbReference type="GO" id="GO:0005886">
    <property type="term" value="C:plasma membrane"/>
    <property type="evidence" value="ECO:0007669"/>
    <property type="project" value="TreeGrafter"/>
</dbReference>
<protein>
    <recommendedName>
        <fullName evidence="4 11">Diacylglycerol O-acyltransferase</fullName>
        <ecNumber evidence="4 11">2.3.1.20</ecNumber>
    </recommendedName>
</protein>
<dbReference type="EC" id="2.3.1.20" evidence="4 11"/>
<gene>
    <name evidence="14" type="ORF">GPX89_01415</name>
</gene>
<dbReference type="GO" id="GO:0071731">
    <property type="term" value="P:response to nitric oxide"/>
    <property type="evidence" value="ECO:0007669"/>
    <property type="project" value="TreeGrafter"/>
</dbReference>
<dbReference type="AlphaFoldDB" id="A0A7K1UP05"/>
<feature type="domain" description="O-acyltransferase WSD1 C-terminal" evidence="13">
    <location>
        <begin position="309"/>
        <end position="453"/>
    </location>
</feature>
<evidence type="ECO:0000256" key="3">
    <source>
        <dbReference type="ARBA" id="ARBA00009587"/>
    </source>
</evidence>